<organism evidence="9 10">
    <name type="scientific">Bifidobacterium longum subsp. suis</name>
    <dbReference type="NCBI Taxonomy" id="1695"/>
    <lineage>
        <taxon>Bacteria</taxon>
        <taxon>Bacillati</taxon>
        <taxon>Actinomycetota</taxon>
        <taxon>Actinomycetes</taxon>
        <taxon>Bifidobacteriales</taxon>
        <taxon>Bifidobacteriaceae</taxon>
        <taxon>Bifidobacterium</taxon>
    </lineage>
</organism>
<keyword evidence="3" id="KW-1003">Cell membrane</keyword>
<feature type="transmembrane region" description="Helical" evidence="7">
    <location>
        <begin position="194"/>
        <end position="216"/>
    </location>
</feature>
<dbReference type="InterPro" id="IPR035906">
    <property type="entry name" value="MetI-like_sf"/>
</dbReference>
<protein>
    <submittedName>
        <fullName evidence="9">ABC transporter permease</fullName>
    </submittedName>
</protein>
<comment type="subcellular location">
    <subcellularLocation>
        <location evidence="1 7">Cell membrane</location>
        <topology evidence="1 7">Multi-pass membrane protein</topology>
    </subcellularLocation>
</comment>
<proteinExistence type="inferred from homology"/>
<dbReference type="PROSITE" id="PS50928">
    <property type="entry name" value="ABC_TM1"/>
    <property type="match status" value="1"/>
</dbReference>
<dbReference type="InterPro" id="IPR000515">
    <property type="entry name" value="MetI-like"/>
</dbReference>
<feature type="domain" description="ABC transmembrane type-1" evidence="8">
    <location>
        <begin position="84"/>
        <end position="273"/>
    </location>
</feature>
<keyword evidence="4 7" id="KW-0812">Transmembrane</keyword>
<evidence type="ECO:0000256" key="2">
    <source>
        <dbReference type="ARBA" id="ARBA00022448"/>
    </source>
</evidence>
<comment type="caution">
    <text evidence="9">The sequence shown here is derived from an EMBL/GenBank/DDBJ whole genome shotgun (WGS) entry which is preliminary data.</text>
</comment>
<name>A0A1S2VVL3_BIFLN</name>
<accession>A0A1S2VVL3</accession>
<dbReference type="EMBL" id="MOAE01000036">
    <property type="protein sequence ID" value="OIN62764.1"/>
    <property type="molecule type" value="Genomic_DNA"/>
</dbReference>
<evidence type="ECO:0000313" key="10">
    <source>
        <dbReference type="Proteomes" id="UP000181801"/>
    </source>
</evidence>
<dbReference type="RefSeq" id="WP_071475027.1">
    <property type="nucleotide sequence ID" value="NZ_JBHDYF010000006.1"/>
</dbReference>
<keyword evidence="2 7" id="KW-0813">Transport</keyword>
<keyword evidence="5 7" id="KW-1133">Transmembrane helix</keyword>
<dbReference type="PANTHER" id="PTHR43744">
    <property type="entry name" value="ABC TRANSPORTER PERMEASE PROTEIN MG189-RELATED-RELATED"/>
    <property type="match status" value="1"/>
</dbReference>
<feature type="transmembrane region" description="Helical" evidence="7">
    <location>
        <begin position="256"/>
        <end position="277"/>
    </location>
</feature>
<dbReference type="SUPFAM" id="SSF161098">
    <property type="entry name" value="MetI-like"/>
    <property type="match status" value="1"/>
</dbReference>
<evidence type="ECO:0000256" key="5">
    <source>
        <dbReference type="ARBA" id="ARBA00022989"/>
    </source>
</evidence>
<evidence type="ECO:0000256" key="7">
    <source>
        <dbReference type="RuleBase" id="RU363032"/>
    </source>
</evidence>
<evidence type="ECO:0000256" key="4">
    <source>
        <dbReference type="ARBA" id="ARBA00022692"/>
    </source>
</evidence>
<feature type="transmembrane region" description="Helical" evidence="7">
    <location>
        <begin position="21"/>
        <end position="40"/>
    </location>
</feature>
<evidence type="ECO:0000256" key="6">
    <source>
        <dbReference type="ARBA" id="ARBA00023136"/>
    </source>
</evidence>
<dbReference type="PANTHER" id="PTHR43744:SF8">
    <property type="entry name" value="SN-GLYCEROL-3-PHOSPHATE TRANSPORT SYSTEM PERMEASE PROTEIN UGPE"/>
    <property type="match status" value="1"/>
</dbReference>
<evidence type="ECO:0000256" key="1">
    <source>
        <dbReference type="ARBA" id="ARBA00004651"/>
    </source>
</evidence>
<feature type="transmembrane region" description="Helical" evidence="7">
    <location>
        <begin position="119"/>
        <end position="140"/>
    </location>
</feature>
<feature type="transmembrane region" description="Helical" evidence="7">
    <location>
        <begin position="152"/>
        <end position="173"/>
    </location>
</feature>
<dbReference type="Proteomes" id="UP000181801">
    <property type="component" value="Unassembled WGS sequence"/>
</dbReference>
<dbReference type="CDD" id="cd06261">
    <property type="entry name" value="TM_PBP2"/>
    <property type="match status" value="1"/>
</dbReference>
<dbReference type="GO" id="GO:0005886">
    <property type="term" value="C:plasma membrane"/>
    <property type="evidence" value="ECO:0007669"/>
    <property type="project" value="UniProtKB-SubCell"/>
</dbReference>
<evidence type="ECO:0000313" key="9">
    <source>
        <dbReference type="EMBL" id="OIN62764.1"/>
    </source>
</evidence>
<keyword evidence="6 7" id="KW-0472">Membrane</keyword>
<dbReference type="Gene3D" id="1.10.3720.10">
    <property type="entry name" value="MetI-like"/>
    <property type="match status" value="1"/>
</dbReference>
<sequence>MKTSPMNRRRKIFRPSKSIMLAITVVLSLVFMLPAVWMFFGSFRPANQILSSLNPLSWNSLFPSEYSMNNYITLLFERGFARNLLNSAIVCIGSVALGLVLSLMAAYALAVLKFPGRNLLFAIVIVGFMVPFEAVAIPLSSLFTDWGLANTFLGLILPGIGNGLAIFNLRQFFLGIPVSYREAAKIDGASEIRILFQIYAPISVPALINTGLLIFLAQWSSYLWPLLMVNTSDMQVAAVSLASTFGERGVDYGQNFAGALMLALVPAILMLVFQRYFAAGSSSSGEK</sequence>
<dbReference type="GO" id="GO:0055085">
    <property type="term" value="P:transmembrane transport"/>
    <property type="evidence" value="ECO:0007669"/>
    <property type="project" value="InterPro"/>
</dbReference>
<gene>
    <name evidence="9" type="ORF">BFS26_07705</name>
</gene>
<evidence type="ECO:0000256" key="3">
    <source>
        <dbReference type="ARBA" id="ARBA00022475"/>
    </source>
</evidence>
<dbReference type="Pfam" id="PF00528">
    <property type="entry name" value="BPD_transp_1"/>
    <property type="match status" value="1"/>
</dbReference>
<comment type="similarity">
    <text evidence="7">Belongs to the binding-protein-dependent transport system permease family.</text>
</comment>
<evidence type="ECO:0000259" key="8">
    <source>
        <dbReference type="PROSITE" id="PS50928"/>
    </source>
</evidence>
<dbReference type="AlphaFoldDB" id="A0A1S2VVL3"/>
<feature type="transmembrane region" description="Helical" evidence="7">
    <location>
        <begin position="84"/>
        <end position="112"/>
    </location>
</feature>
<reference evidence="9 10" key="1">
    <citation type="journal article" date="2016" name="BMC Microbiol.">
        <title>Fucosyllactose and L-fucose utilization of infant Bifidobacterium longum and Bifidobacterium kashiwanohense.</title>
        <authorList>
            <person name="Bunesova V."/>
            <person name="Lacroix C."/>
            <person name="Schwab C."/>
        </authorList>
    </citation>
    <scope>NUCLEOTIDE SEQUENCE [LARGE SCALE GENOMIC DNA]</scope>
    <source>
        <strain evidence="9 10">BSM11-5</strain>
    </source>
</reference>